<dbReference type="PANTHER" id="PTHR16095:SF9">
    <property type="entry name" value="PROLINE AND SERINE-RICH PROTEIN 2"/>
    <property type="match status" value="1"/>
</dbReference>
<feature type="compositionally biased region" description="Polar residues" evidence="2">
    <location>
        <begin position="184"/>
        <end position="211"/>
    </location>
</feature>
<feature type="compositionally biased region" description="Low complexity" evidence="2">
    <location>
        <begin position="47"/>
        <end position="70"/>
    </location>
</feature>
<evidence type="ECO:0000313" key="3">
    <source>
        <dbReference type="Ensembl" id="ENSGMOP00000005879.2"/>
    </source>
</evidence>
<dbReference type="GeneTree" id="ENSGT01010000222533"/>
<evidence type="ECO:0000313" key="4">
    <source>
        <dbReference type="Proteomes" id="UP000694546"/>
    </source>
</evidence>
<feature type="region of interest" description="Disordered" evidence="2">
    <location>
        <begin position="38"/>
        <end position="347"/>
    </location>
</feature>
<dbReference type="AlphaFoldDB" id="A0A8C4Z4C8"/>
<reference evidence="3" key="2">
    <citation type="submission" date="2025-09" db="UniProtKB">
        <authorList>
            <consortium name="Ensembl"/>
        </authorList>
    </citation>
    <scope>IDENTIFICATION</scope>
</reference>
<keyword evidence="4" id="KW-1185">Reference proteome</keyword>
<evidence type="ECO:0000256" key="2">
    <source>
        <dbReference type="SAM" id="MobiDB-lite"/>
    </source>
</evidence>
<dbReference type="Proteomes" id="UP000694546">
    <property type="component" value="Chromosome 19"/>
</dbReference>
<feature type="compositionally biased region" description="Polar residues" evidence="2">
    <location>
        <begin position="272"/>
        <end position="283"/>
    </location>
</feature>
<reference evidence="3" key="1">
    <citation type="submission" date="2025-08" db="UniProtKB">
        <authorList>
            <consortium name="Ensembl"/>
        </authorList>
    </citation>
    <scope>IDENTIFICATION</scope>
</reference>
<dbReference type="PANTHER" id="PTHR16095">
    <property type="entry name" value="TRANSMEMBRANE PROTEIN 143 FAMILY MEMBER"/>
    <property type="match status" value="1"/>
</dbReference>
<dbReference type="OMA" id="RQPDCGQ"/>
<accession>A0A8C4Z4C8</accession>
<keyword evidence="1" id="KW-0597">Phosphoprotein</keyword>
<proteinExistence type="predicted"/>
<feature type="compositionally biased region" description="Polar residues" evidence="2">
    <location>
        <begin position="1"/>
        <end position="18"/>
    </location>
</feature>
<feature type="compositionally biased region" description="Low complexity" evidence="2">
    <location>
        <begin position="284"/>
        <end position="296"/>
    </location>
</feature>
<protein>
    <recommendedName>
        <fullName evidence="5">Proline and serine rich 2</fullName>
    </recommendedName>
</protein>
<feature type="region of interest" description="Disordered" evidence="2">
    <location>
        <begin position="1"/>
        <end position="20"/>
    </location>
</feature>
<name>A0A8C4Z4C8_GADMO</name>
<feature type="compositionally biased region" description="Basic and acidic residues" evidence="2">
    <location>
        <begin position="93"/>
        <end position="106"/>
    </location>
</feature>
<organism evidence="3 4">
    <name type="scientific">Gadus morhua</name>
    <name type="common">Atlantic cod</name>
    <dbReference type="NCBI Taxonomy" id="8049"/>
    <lineage>
        <taxon>Eukaryota</taxon>
        <taxon>Metazoa</taxon>
        <taxon>Chordata</taxon>
        <taxon>Craniata</taxon>
        <taxon>Vertebrata</taxon>
        <taxon>Euteleostomi</taxon>
        <taxon>Actinopterygii</taxon>
        <taxon>Neopterygii</taxon>
        <taxon>Teleostei</taxon>
        <taxon>Neoteleostei</taxon>
        <taxon>Acanthomorphata</taxon>
        <taxon>Zeiogadaria</taxon>
        <taxon>Gadariae</taxon>
        <taxon>Gadiformes</taxon>
        <taxon>Gadoidei</taxon>
        <taxon>Gadidae</taxon>
        <taxon>Gadus</taxon>
    </lineage>
</organism>
<sequence length="360" mass="38454">EAVVDVSSSSPTPQDNKNLQQLEQECLQFFESTIDSLEESFEDGEEQSQQALTLASAPSSSLMPVRSSSPGAFFNPAMPGTTQSLAAIPSSHQEMKPRQEPGDMKASEYNPPLPSGSSYRTPDGRSSYCPPGCVPTPVLIAQKLAENQGGPTSNIGPSSLHHRKSFESDKPTSLAEQTVKYGPPTSSKPTRFPTNINVVHSNKEANQTNVNIHERQAQMLANLPGASQYPGQEEMPPPATQKGSNLPSRSVSFRDPTPSKSRMEALYGGRTVTINPSAGSSPQARTARASAPSTAPKPLRQSSSGNLHRPRATSPEARRKSTTSKPAAAFRAQGITVQFSGKGGMDDSRRAALRKLGLMK</sequence>
<feature type="compositionally biased region" description="Polar residues" evidence="2">
    <location>
        <begin position="241"/>
        <end position="251"/>
    </location>
</feature>
<evidence type="ECO:0008006" key="5">
    <source>
        <dbReference type="Google" id="ProtNLM"/>
    </source>
</evidence>
<evidence type="ECO:0000256" key="1">
    <source>
        <dbReference type="ARBA" id="ARBA00022553"/>
    </source>
</evidence>
<dbReference type="Ensembl" id="ENSGMOT00000006052.2">
    <property type="protein sequence ID" value="ENSGMOP00000005879.2"/>
    <property type="gene ID" value="ENSGMOG00000005540.2"/>
</dbReference>